<dbReference type="Pfam" id="PF04149">
    <property type="entry name" value="DUF397"/>
    <property type="match status" value="1"/>
</dbReference>
<dbReference type="Proteomes" id="UP000655287">
    <property type="component" value="Unassembled WGS sequence"/>
</dbReference>
<name>A0A919R3H4_9ACTN</name>
<evidence type="ECO:0000313" key="4">
    <source>
        <dbReference type="Proteomes" id="UP000655287"/>
    </source>
</evidence>
<accession>A0A919R3H4</accession>
<dbReference type="RefSeq" id="WP_203982985.1">
    <property type="nucleotide sequence ID" value="NZ_BOOU01000017.1"/>
</dbReference>
<feature type="domain" description="DUF397" evidence="2">
    <location>
        <begin position="9"/>
        <end position="61"/>
    </location>
</feature>
<organism evidence="3 4">
    <name type="scientific">Sphaerisporangium rufum</name>
    <dbReference type="NCBI Taxonomy" id="1381558"/>
    <lineage>
        <taxon>Bacteria</taxon>
        <taxon>Bacillati</taxon>
        <taxon>Actinomycetota</taxon>
        <taxon>Actinomycetes</taxon>
        <taxon>Streptosporangiales</taxon>
        <taxon>Streptosporangiaceae</taxon>
        <taxon>Sphaerisporangium</taxon>
    </lineage>
</organism>
<evidence type="ECO:0000259" key="2">
    <source>
        <dbReference type="Pfam" id="PF04149"/>
    </source>
</evidence>
<sequence length="67" mass="7004">MPSTAPLPARWRKSSYSGGNGGSCVEVARLGDGRIAIRDSKNIGPLLILNRIDWCTFLDGLGASGSA</sequence>
<keyword evidence="4" id="KW-1185">Reference proteome</keyword>
<proteinExistence type="predicted"/>
<evidence type="ECO:0000256" key="1">
    <source>
        <dbReference type="SAM" id="MobiDB-lite"/>
    </source>
</evidence>
<evidence type="ECO:0000313" key="3">
    <source>
        <dbReference type="EMBL" id="GII76357.1"/>
    </source>
</evidence>
<dbReference type="EMBL" id="BOOU01000017">
    <property type="protein sequence ID" value="GII76357.1"/>
    <property type="molecule type" value="Genomic_DNA"/>
</dbReference>
<dbReference type="AlphaFoldDB" id="A0A919R3H4"/>
<gene>
    <name evidence="3" type="ORF">Sru01_13390</name>
</gene>
<feature type="region of interest" description="Disordered" evidence="1">
    <location>
        <begin position="1"/>
        <end position="21"/>
    </location>
</feature>
<dbReference type="InterPro" id="IPR007278">
    <property type="entry name" value="DUF397"/>
</dbReference>
<reference evidence="3" key="1">
    <citation type="submission" date="2021-01" db="EMBL/GenBank/DDBJ databases">
        <title>Whole genome shotgun sequence of Sphaerisporangium rufum NBRC 109079.</title>
        <authorList>
            <person name="Komaki H."/>
            <person name="Tamura T."/>
        </authorList>
    </citation>
    <scope>NUCLEOTIDE SEQUENCE</scope>
    <source>
        <strain evidence="3">NBRC 109079</strain>
    </source>
</reference>
<protein>
    <recommendedName>
        <fullName evidence="2">DUF397 domain-containing protein</fullName>
    </recommendedName>
</protein>
<comment type="caution">
    <text evidence="3">The sequence shown here is derived from an EMBL/GenBank/DDBJ whole genome shotgun (WGS) entry which is preliminary data.</text>
</comment>